<protein>
    <submittedName>
        <fullName evidence="2">Uncharacterized protein</fullName>
    </submittedName>
</protein>
<gene>
    <name evidence="2" type="ORF">LEP1GSC194_3403</name>
</gene>
<feature type="compositionally biased region" description="Basic residues" evidence="1">
    <location>
        <begin position="26"/>
        <end position="39"/>
    </location>
</feature>
<feature type="region of interest" description="Disordered" evidence="1">
    <location>
        <begin position="19"/>
        <end position="39"/>
    </location>
</feature>
<accession>M6D234</accession>
<reference evidence="2 3" key="1">
    <citation type="submission" date="2013-01" db="EMBL/GenBank/DDBJ databases">
        <authorList>
            <person name="Harkins D.M."/>
            <person name="Durkin A.S."/>
            <person name="Brinkac L.M."/>
            <person name="Haft D.H."/>
            <person name="Selengut J.D."/>
            <person name="Sanka R."/>
            <person name="DePew J."/>
            <person name="Purushe J."/>
            <person name="Galloway R.L."/>
            <person name="Vinetz J.M."/>
            <person name="Sutton G.G."/>
            <person name="Nierman W.C."/>
            <person name="Fouts D.E."/>
        </authorList>
    </citation>
    <scope>NUCLEOTIDE SEQUENCE [LARGE SCALE GENOMIC DNA]</scope>
    <source>
        <strain evidence="2 3">79601</strain>
    </source>
</reference>
<name>M6D234_9LEPT</name>
<dbReference type="PATRIC" id="fig|1218565.3.peg.3482"/>
<proteinExistence type="predicted"/>
<evidence type="ECO:0000313" key="3">
    <source>
        <dbReference type="Proteomes" id="UP000011988"/>
    </source>
</evidence>
<comment type="caution">
    <text evidence="2">The sequence shown here is derived from an EMBL/GenBank/DDBJ whole genome shotgun (WGS) entry which is preliminary data.</text>
</comment>
<dbReference type="EMBL" id="ANIK01000081">
    <property type="protein sequence ID" value="EMJ92640.1"/>
    <property type="molecule type" value="Genomic_DNA"/>
</dbReference>
<evidence type="ECO:0000313" key="2">
    <source>
        <dbReference type="EMBL" id="EMJ92640.1"/>
    </source>
</evidence>
<evidence type="ECO:0000256" key="1">
    <source>
        <dbReference type="SAM" id="MobiDB-lite"/>
    </source>
</evidence>
<dbReference type="AlphaFoldDB" id="M6D234"/>
<sequence length="39" mass="4629">MSGHDCYSLLLMIDPTRLDPNDTFQKSKKRHSVHPFRKE</sequence>
<dbReference type="Proteomes" id="UP000011988">
    <property type="component" value="Unassembled WGS sequence"/>
</dbReference>
<organism evidence="2 3">
    <name type="scientific">Leptospira alstonii serovar Sichuan str. 79601</name>
    <dbReference type="NCBI Taxonomy" id="1218565"/>
    <lineage>
        <taxon>Bacteria</taxon>
        <taxon>Pseudomonadati</taxon>
        <taxon>Spirochaetota</taxon>
        <taxon>Spirochaetia</taxon>
        <taxon>Leptospirales</taxon>
        <taxon>Leptospiraceae</taxon>
        <taxon>Leptospira</taxon>
    </lineage>
</organism>